<dbReference type="InParanoid" id="A0A1Q6DUH4"/>
<dbReference type="Gene3D" id="3.40.50.1450">
    <property type="entry name" value="HybD-like"/>
    <property type="match status" value="1"/>
</dbReference>
<name>A0A1Q6DUH4_METT1</name>
<evidence type="ECO:0000313" key="2">
    <source>
        <dbReference type="Proteomes" id="UP000185744"/>
    </source>
</evidence>
<sequence length="178" mass="19826">MSLGTERRELRSLENTLKEELGGKRSLIMGIGNPERGDDAIGTKTAKSLKCELNNISVLDCRTNPENYLLEARSLEPEKVIYINAVRNGAPSGKLFFKELDLNQDNQFSTHKIALGSISNILSGLLSGKIGKKDFHLLGIEIADTFQMTKKVEKRVRDLTNVFSYVDQVAKPINKKGF</sequence>
<dbReference type="GO" id="GO:0016485">
    <property type="term" value="P:protein processing"/>
    <property type="evidence" value="ECO:0007669"/>
    <property type="project" value="TreeGrafter"/>
</dbReference>
<accession>A0A1Q6DUH4</accession>
<dbReference type="InterPro" id="IPR000671">
    <property type="entry name" value="Peptidase_A31"/>
</dbReference>
<dbReference type="InterPro" id="IPR023430">
    <property type="entry name" value="Pept_HybD-like_dom_sf"/>
</dbReference>
<dbReference type="SUPFAM" id="SSF53163">
    <property type="entry name" value="HybD-like"/>
    <property type="match status" value="1"/>
</dbReference>
<dbReference type="NCBIfam" id="TIGR00072">
    <property type="entry name" value="hydrog_prot"/>
    <property type="match status" value="1"/>
</dbReference>
<dbReference type="GO" id="GO:0004175">
    <property type="term" value="F:endopeptidase activity"/>
    <property type="evidence" value="ECO:0007669"/>
    <property type="project" value="TreeGrafter"/>
</dbReference>
<dbReference type="STRING" id="1903181.BTN85_0492"/>
<comment type="caution">
    <text evidence="1">The sequence shown here is derived from an EMBL/GenBank/DDBJ whole genome shotgun (WGS) entry which is preliminary data.</text>
</comment>
<keyword evidence="2" id="KW-1185">Reference proteome</keyword>
<dbReference type="Proteomes" id="UP000185744">
    <property type="component" value="Unassembled WGS sequence"/>
</dbReference>
<gene>
    <name evidence="1" type="ORF">BTN85_0492</name>
</gene>
<dbReference type="PANTHER" id="PTHR30302:SF7">
    <property type="entry name" value="F420-NONREDUCING HYDROGENASE II"/>
    <property type="match status" value="1"/>
</dbReference>
<dbReference type="AlphaFoldDB" id="A0A1Q6DUH4"/>
<evidence type="ECO:0000313" key="1">
    <source>
        <dbReference type="EMBL" id="OKY78014.1"/>
    </source>
</evidence>
<protein>
    <submittedName>
        <fullName evidence="1">NiFe-hydrogenase maturation factor</fullName>
    </submittedName>
</protein>
<proteinExistence type="predicted"/>
<dbReference type="GO" id="GO:0008047">
    <property type="term" value="F:enzyme activator activity"/>
    <property type="evidence" value="ECO:0007669"/>
    <property type="project" value="InterPro"/>
</dbReference>
<reference evidence="1" key="1">
    <citation type="submission" date="2016-12" db="EMBL/GenBank/DDBJ databases">
        <title>Discovery of methanogenic haloarchaea.</title>
        <authorList>
            <person name="Sorokin D.Y."/>
            <person name="Makarova K.S."/>
            <person name="Abbas B."/>
            <person name="Ferrer M."/>
            <person name="Golyshin P.N."/>
        </authorList>
    </citation>
    <scope>NUCLEOTIDE SEQUENCE [LARGE SCALE GENOMIC DNA]</scope>
    <source>
        <strain evidence="1">HMET1</strain>
    </source>
</reference>
<dbReference type="EMBL" id="MSDW01000001">
    <property type="protein sequence ID" value="OKY78014.1"/>
    <property type="molecule type" value="Genomic_DNA"/>
</dbReference>
<organism evidence="1 2">
    <name type="scientific">Methanohalarchaeum thermophilum</name>
    <dbReference type="NCBI Taxonomy" id="1903181"/>
    <lineage>
        <taxon>Archaea</taxon>
        <taxon>Methanobacteriati</taxon>
        <taxon>Methanobacteriota</taxon>
        <taxon>Methanonatronarchaeia</taxon>
        <taxon>Methanonatronarchaeales</taxon>
        <taxon>Methanonatronarchaeaceae</taxon>
        <taxon>Candidatus Methanohalarchaeum</taxon>
    </lineage>
</organism>
<dbReference type="PANTHER" id="PTHR30302">
    <property type="entry name" value="HYDROGENASE 1 MATURATION PROTEASE"/>
    <property type="match status" value="1"/>
</dbReference>